<evidence type="ECO:0000259" key="5">
    <source>
        <dbReference type="PROSITE" id="PS52004"/>
    </source>
</evidence>
<dbReference type="InterPro" id="IPR013968">
    <property type="entry name" value="PKS_KR"/>
</dbReference>
<keyword evidence="7" id="KW-1185">Reference proteome</keyword>
<accession>A0ABW4ZUE8</accession>
<dbReference type="SMART" id="SM00827">
    <property type="entry name" value="PKS_AT"/>
    <property type="match status" value="1"/>
</dbReference>
<evidence type="ECO:0000313" key="6">
    <source>
        <dbReference type="EMBL" id="MFD2169279.1"/>
    </source>
</evidence>
<dbReference type="InterPro" id="IPR020806">
    <property type="entry name" value="PKS_PP-bd"/>
</dbReference>
<comment type="caution">
    <text evidence="6">The sequence shown here is derived from an EMBL/GenBank/DDBJ whole genome shotgun (WGS) entry which is preliminary data.</text>
</comment>
<dbReference type="InterPro" id="IPR006162">
    <property type="entry name" value="Ppantetheine_attach_site"/>
</dbReference>
<sequence>MSHQDYSDRVDEIAVVGLAGRYPDSNNLEEFWQHLRQGKELVQFFTDEELIAAGHDPEMIAQPNYVKAAAILKDVDQFDANFFGFNPREAEILDPNHRFFLEACWEALENAGYNPDTYPGAISIYGGQAMNRYLLLNLLPNRAAIAGVGELQIMMGNEKDFLTTRASYKLNLKGASVNVQTACSTSLVAVHMAAQALLNGECDMAMAGGVSVIHPKTGYTYTKGSVMSPDGHCRAFDEQAQGSTQGSGVGIVVLKRIEDALADGDTIYAVIKGSAVNNDGEQKVGYTAPSINGQSSAISEALAIADIEADTISYVETHGTATELGDPIEVAALTQVFRDATEEAKFCAIGSVKTNVGHTDAAAGVTGLIKTIFQLKNKELVPSLYFEKPNPKFDDWDNSPFYVNTELKEWTATDTPRRAGVSSFGIGGTNAHVVLEEFPERTSGSSARTSQLFVLSAKSEASLERMTDNLATHLQQHPEQNIADVAYTLQVGRKAFHHRRAVVATDAIDAANTLKTRDPRRLLTAVNDAENRPVAFLFPGVGDQYVNMVQELYQTEAVFKERLDSCFDALKKFVGRDLHEVLFPAADAAPQAMKTQGLDLRRMLRRDASANDPTSLELNKTEYLHPIVFAIEYALAELLIAWGIKPSSLIGYSLGEYVAATVAGVFSLEDALKLVAKRAQLIGDLPNGAMLAVPLAAEAIRPMLSDQVQIATINTAEHLVVSGTIEAVTALETALREKGITSIRVASTHAFHSKMMEPIAQEFKALIASFNLQAPEIPFVSNVTGAWIEAEEAVDPEYWVKHLCQTVCFAEGIAQLVQEENIALLEVGPGTTLSSFALQAKGGLTVLPTIRASYDGQSDTAFLLNTLANLWLSGVEVDFAQMSEGEDRLRVPLPTYAWDRQRYWVDAQAASVATPAPILEASSQATVREVAERFYTPTWKQALPPVAEQAGAAKRLLVLGDSSSFTEGLIRSFRSRGHEAELAVTREEMEAILHREELPTHILHLWSLTESEPSFEEAQQIGLYSLLQVAKALAKLELTAPLELVTISNGLFQVESRDEVHPVKTTLLAVPRVLPQEMQSVRTSTYDILLPKPGTKAEARLIETLACDLLGEQKERLVAYRDNKRWIESYQSVSAAGEPRLRDGGVYLLTGFGIMGRQLAQALAATPEAKLAIVTRQDLPAREEWQARIDSGATDEKTVQYLSAALELEAQGAEVLFLQADVADQEAIKRAVEVTKSRFGKLDGVLHAAAAADANTISVIAETTESDLEAHFAGRVHGLHALERALAGHELDFVFIVSTLATVLGGWGFVGPAAGHLYMDSAVEQIGQRSDTPWISLAFDRLEADEVAQALNRALSIDPVLPLVLSNQDLNLSVERFIHQQGERAASATVTAGSGARHPRPNLKNAYVEPTNELEEMVAEILQDLLGIEQIGIHDNFFQLGGNSLLGTQVVSRLRTTFQVDLPLRVLFEANTVAEMAIVVEDIMIAELEAMSDEEVANLQEQN</sequence>
<dbReference type="Gene3D" id="3.40.366.10">
    <property type="entry name" value="Malonyl-Coenzyme A Acyl Carrier Protein, domain 2"/>
    <property type="match status" value="1"/>
</dbReference>
<dbReference type="Gene3D" id="3.30.70.250">
    <property type="entry name" value="Malonyl-CoA ACP transacylase, ACP-binding"/>
    <property type="match status" value="1"/>
</dbReference>
<dbReference type="InterPro" id="IPR020841">
    <property type="entry name" value="PKS_Beta-ketoAc_synthase_dom"/>
</dbReference>
<dbReference type="Pfam" id="PF00698">
    <property type="entry name" value="Acyl_transf_1"/>
    <property type="match status" value="1"/>
</dbReference>
<reference evidence="7" key="1">
    <citation type="journal article" date="2019" name="Int. J. Syst. Evol. Microbiol.">
        <title>The Global Catalogue of Microorganisms (GCM) 10K type strain sequencing project: providing services to taxonomists for standard genome sequencing and annotation.</title>
        <authorList>
            <consortium name="The Broad Institute Genomics Platform"/>
            <consortium name="The Broad Institute Genome Sequencing Center for Infectious Disease"/>
            <person name="Wu L."/>
            <person name="Ma J."/>
        </authorList>
    </citation>
    <scope>NUCLEOTIDE SEQUENCE [LARGE SCALE GENOMIC DNA]</scope>
    <source>
        <strain evidence="7">CGMCC 1.13574</strain>
    </source>
</reference>
<feature type="domain" description="Ketosynthase family 3 (KS3)" evidence="5">
    <location>
        <begin position="10"/>
        <end position="437"/>
    </location>
</feature>
<protein>
    <submittedName>
        <fullName evidence="6">SDR family oxidoreductase</fullName>
    </submittedName>
</protein>
<dbReference type="SUPFAM" id="SSF52151">
    <property type="entry name" value="FabD/lysophospholipase-like"/>
    <property type="match status" value="1"/>
</dbReference>
<dbReference type="PROSITE" id="PS50075">
    <property type="entry name" value="CARRIER"/>
    <property type="match status" value="1"/>
</dbReference>
<dbReference type="SUPFAM" id="SSF53901">
    <property type="entry name" value="Thiolase-like"/>
    <property type="match status" value="1"/>
</dbReference>
<name>A0ABW4ZUE8_9BACL</name>
<dbReference type="Pfam" id="PF22621">
    <property type="entry name" value="CurL-like_PKS_C"/>
    <property type="match status" value="1"/>
</dbReference>
<dbReference type="Proteomes" id="UP001597343">
    <property type="component" value="Unassembled WGS sequence"/>
</dbReference>
<dbReference type="InterPro" id="IPR016039">
    <property type="entry name" value="Thiolase-like"/>
</dbReference>
<dbReference type="InterPro" id="IPR001227">
    <property type="entry name" value="Ac_transferase_dom_sf"/>
</dbReference>
<dbReference type="InterPro" id="IPR014031">
    <property type="entry name" value="Ketoacyl_synth_C"/>
</dbReference>
<dbReference type="CDD" id="cd00833">
    <property type="entry name" value="PKS"/>
    <property type="match status" value="1"/>
</dbReference>
<evidence type="ECO:0000313" key="7">
    <source>
        <dbReference type="Proteomes" id="UP001597343"/>
    </source>
</evidence>
<dbReference type="Pfam" id="PF00550">
    <property type="entry name" value="PP-binding"/>
    <property type="match status" value="1"/>
</dbReference>
<keyword evidence="3" id="KW-0808">Transferase</keyword>
<dbReference type="SMART" id="SM00822">
    <property type="entry name" value="PKS_KR"/>
    <property type="match status" value="1"/>
</dbReference>
<dbReference type="PROSITE" id="PS52004">
    <property type="entry name" value="KS3_2"/>
    <property type="match status" value="1"/>
</dbReference>
<dbReference type="InterPro" id="IPR050091">
    <property type="entry name" value="PKS_NRPS_Biosynth_Enz"/>
</dbReference>
<dbReference type="InterPro" id="IPR016036">
    <property type="entry name" value="Malonyl_transacylase_ACP-bd"/>
</dbReference>
<dbReference type="Pfam" id="PF08659">
    <property type="entry name" value="KR"/>
    <property type="match status" value="1"/>
</dbReference>
<keyword evidence="1" id="KW-0596">Phosphopantetheine</keyword>
<dbReference type="Gene3D" id="1.10.1200.10">
    <property type="entry name" value="ACP-like"/>
    <property type="match status" value="1"/>
</dbReference>
<dbReference type="SMART" id="SM00825">
    <property type="entry name" value="PKS_KS"/>
    <property type="match status" value="1"/>
</dbReference>
<dbReference type="InterPro" id="IPR014043">
    <property type="entry name" value="Acyl_transferase_dom"/>
</dbReference>
<dbReference type="SUPFAM" id="SSF51735">
    <property type="entry name" value="NAD(P)-binding Rossmann-fold domains"/>
    <property type="match status" value="2"/>
</dbReference>
<dbReference type="SUPFAM" id="SSF47336">
    <property type="entry name" value="ACP-like"/>
    <property type="match status" value="1"/>
</dbReference>
<evidence type="ECO:0000256" key="1">
    <source>
        <dbReference type="ARBA" id="ARBA00022450"/>
    </source>
</evidence>
<dbReference type="SUPFAM" id="SSF55048">
    <property type="entry name" value="Probable ACP-binding domain of malonyl-CoA ACP transacylase"/>
    <property type="match status" value="1"/>
</dbReference>
<dbReference type="PANTHER" id="PTHR43775:SF51">
    <property type="entry name" value="INACTIVE PHENOLPHTHIOCEROL SYNTHESIS POLYKETIDE SYNTHASE TYPE I PKS1-RELATED"/>
    <property type="match status" value="1"/>
</dbReference>
<gene>
    <name evidence="6" type="ORF">ACFSOY_04495</name>
</gene>
<dbReference type="RefSeq" id="WP_386044324.1">
    <property type="nucleotide sequence ID" value="NZ_JBHUIO010000002.1"/>
</dbReference>
<proteinExistence type="predicted"/>
<dbReference type="PANTHER" id="PTHR43775">
    <property type="entry name" value="FATTY ACID SYNTHASE"/>
    <property type="match status" value="1"/>
</dbReference>
<dbReference type="InterPro" id="IPR036291">
    <property type="entry name" value="NAD(P)-bd_dom_sf"/>
</dbReference>
<keyword evidence="2" id="KW-0597">Phosphoprotein</keyword>
<dbReference type="Pfam" id="PF00109">
    <property type="entry name" value="ketoacyl-synt"/>
    <property type="match status" value="1"/>
</dbReference>
<dbReference type="Gene3D" id="3.40.50.720">
    <property type="entry name" value="NAD(P)-binding Rossmann-like Domain"/>
    <property type="match status" value="1"/>
</dbReference>
<dbReference type="Gene3D" id="3.40.47.10">
    <property type="match status" value="1"/>
</dbReference>
<dbReference type="InterPro" id="IPR036736">
    <property type="entry name" value="ACP-like_sf"/>
</dbReference>
<evidence type="ECO:0000259" key="4">
    <source>
        <dbReference type="PROSITE" id="PS50075"/>
    </source>
</evidence>
<dbReference type="InterPro" id="IPR057326">
    <property type="entry name" value="KR_dom"/>
</dbReference>
<dbReference type="Pfam" id="PF02801">
    <property type="entry name" value="Ketoacyl-synt_C"/>
    <property type="match status" value="1"/>
</dbReference>
<dbReference type="InterPro" id="IPR009081">
    <property type="entry name" value="PP-bd_ACP"/>
</dbReference>
<dbReference type="InterPro" id="IPR016035">
    <property type="entry name" value="Acyl_Trfase/lysoPLipase"/>
</dbReference>
<evidence type="ECO:0000256" key="2">
    <source>
        <dbReference type="ARBA" id="ARBA00022553"/>
    </source>
</evidence>
<dbReference type="EMBL" id="JBHUIO010000002">
    <property type="protein sequence ID" value="MFD2169279.1"/>
    <property type="molecule type" value="Genomic_DNA"/>
</dbReference>
<dbReference type="Gene3D" id="3.30.70.3290">
    <property type="match status" value="1"/>
</dbReference>
<organism evidence="6 7">
    <name type="scientific">Tumebacillus lipolyticus</name>
    <dbReference type="NCBI Taxonomy" id="1280370"/>
    <lineage>
        <taxon>Bacteria</taxon>
        <taxon>Bacillati</taxon>
        <taxon>Bacillota</taxon>
        <taxon>Bacilli</taxon>
        <taxon>Bacillales</taxon>
        <taxon>Alicyclobacillaceae</taxon>
        <taxon>Tumebacillus</taxon>
    </lineage>
</organism>
<dbReference type="PROSITE" id="PS00012">
    <property type="entry name" value="PHOSPHOPANTETHEINE"/>
    <property type="match status" value="1"/>
</dbReference>
<dbReference type="SMART" id="SM00823">
    <property type="entry name" value="PKS_PP"/>
    <property type="match status" value="1"/>
</dbReference>
<feature type="domain" description="Carrier" evidence="4">
    <location>
        <begin position="1409"/>
        <end position="1484"/>
    </location>
</feature>
<dbReference type="InterPro" id="IPR014030">
    <property type="entry name" value="Ketoacyl_synth_N"/>
</dbReference>
<evidence type="ECO:0000256" key="3">
    <source>
        <dbReference type="ARBA" id="ARBA00022679"/>
    </source>
</evidence>